<keyword evidence="3" id="KW-0637">Prenyltransferase</keyword>
<evidence type="ECO:0000256" key="3">
    <source>
        <dbReference type="ARBA" id="ARBA00022602"/>
    </source>
</evidence>
<proteinExistence type="inferred from homology"/>
<comment type="cofactor">
    <cofactor evidence="1">
        <name>Zn(2+)</name>
        <dbReference type="ChEBI" id="CHEBI:29105"/>
    </cofactor>
</comment>
<keyword evidence="4" id="KW-0808">Transferase</keyword>
<dbReference type="OrthoDB" id="9764953at2"/>
<evidence type="ECO:0000256" key="5">
    <source>
        <dbReference type="ARBA" id="ARBA00022723"/>
    </source>
</evidence>
<dbReference type="RefSeq" id="WP_088258976.1">
    <property type="nucleotide sequence ID" value="NZ_NIDE01000017.1"/>
</dbReference>
<keyword evidence="7" id="KW-0862">Zinc</keyword>
<dbReference type="GO" id="GO:0046872">
    <property type="term" value="F:metal ion binding"/>
    <property type="evidence" value="ECO:0007669"/>
    <property type="project" value="UniProtKB-KW"/>
</dbReference>
<dbReference type="PANTHER" id="PTHR11774:SF11">
    <property type="entry name" value="GERANYLGERANYL TRANSFERASE TYPE-2 SUBUNIT BETA"/>
    <property type="match status" value="1"/>
</dbReference>
<dbReference type="Pfam" id="PF00432">
    <property type="entry name" value="Prenyltrans"/>
    <property type="match status" value="2"/>
</dbReference>
<sequence length="296" mass="31306">MRLPFAALLLFVPAVATAQTPEIDAAVKAKLVALKYVGSLQDAETGAFKADAKAKPGLRATSAAVRATKYLGGQVAHKDKIAEFVMKCYDPSTGAFADTPGGKADVPLTSVGVMAAVELDVPKTKFAKALTYLKDNAKTFEDVRIGAAAVEAWCVKDCPFDLAPWIKIADDFAAKELPDPKDGGARETGSVVAFYLRLGKALPAGHTAELVLNEGQRADGGWGKAGEKASDLETTYRVMRAFYLLKTKPKNVAGLRDFLTACHNTDGGTGAKAGDLSSTGGVYYSAIIQKWLSEIK</sequence>
<dbReference type="InterPro" id="IPR045089">
    <property type="entry name" value="PGGT1B-like"/>
</dbReference>
<keyword evidence="10" id="KW-0732">Signal</keyword>
<comment type="similarity">
    <text evidence="2">Belongs to the protein prenyltransferase subunit beta family.</text>
</comment>
<evidence type="ECO:0000256" key="9">
    <source>
        <dbReference type="ARBA" id="ARBA00032766"/>
    </source>
</evidence>
<dbReference type="PANTHER" id="PTHR11774">
    <property type="entry name" value="GERANYLGERANYL TRANSFERASE TYPE BETA SUBUNIT"/>
    <property type="match status" value="1"/>
</dbReference>
<organism evidence="12 13">
    <name type="scientific">Fimbriiglobus ruber</name>
    <dbReference type="NCBI Taxonomy" id="1908690"/>
    <lineage>
        <taxon>Bacteria</taxon>
        <taxon>Pseudomonadati</taxon>
        <taxon>Planctomycetota</taxon>
        <taxon>Planctomycetia</taxon>
        <taxon>Gemmatales</taxon>
        <taxon>Gemmataceae</taxon>
        <taxon>Fimbriiglobus</taxon>
    </lineage>
</organism>
<gene>
    <name evidence="12" type="ORF">FRUB_08442</name>
</gene>
<reference evidence="13" key="1">
    <citation type="submission" date="2017-06" db="EMBL/GenBank/DDBJ databases">
        <title>Genome analysis of Fimbriiglobus ruber SP5, the first member of the order Planctomycetales with confirmed chitinolytic capability.</title>
        <authorList>
            <person name="Ravin N.V."/>
            <person name="Rakitin A.L."/>
            <person name="Ivanova A.A."/>
            <person name="Beletsky A.V."/>
            <person name="Kulichevskaya I.S."/>
            <person name="Mardanov A.V."/>
            <person name="Dedysh S.N."/>
        </authorList>
    </citation>
    <scope>NUCLEOTIDE SEQUENCE [LARGE SCALE GENOMIC DNA]</scope>
    <source>
        <strain evidence="13">SP5</strain>
    </source>
</reference>
<feature type="signal peptide" evidence="10">
    <location>
        <begin position="1"/>
        <end position="18"/>
    </location>
</feature>
<evidence type="ECO:0000256" key="10">
    <source>
        <dbReference type="SAM" id="SignalP"/>
    </source>
</evidence>
<comment type="caution">
    <text evidence="12">The sequence shown here is derived from an EMBL/GenBank/DDBJ whole genome shotgun (WGS) entry which is preliminary data.</text>
</comment>
<evidence type="ECO:0000313" key="12">
    <source>
        <dbReference type="EMBL" id="OWK35879.1"/>
    </source>
</evidence>
<protein>
    <recommendedName>
        <fullName evidence="8">Geranylgeranyl transferase type II subunit beta</fullName>
    </recommendedName>
    <alternativeName>
        <fullName evidence="9">Type II protein geranyl-geranyltransferase subunit beta</fullName>
    </alternativeName>
</protein>
<feature type="domain" description="Prenyltransferase alpha-alpha toroid" evidence="11">
    <location>
        <begin position="211"/>
        <end position="287"/>
    </location>
</feature>
<evidence type="ECO:0000256" key="7">
    <source>
        <dbReference type="ARBA" id="ARBA00022833"/>
    </source>
</evidence>
<dbReference type="InterPro" id="IPR001330">
    <property type="entry name" value="Prenyltrans"/>
</dbReference>
<name>A0A225DFF3_9BACT</name>
<keyword evidence="6" id="KW-0677">Repeat</keyword>
<evidence type="ECO:0000313" key="13">
    <source>
        <dbReference type="Proteomes" id="UP000214646"/>
    </source>
</evidence>
<evidence type="ECO:0000256" key="6">
    <source>
        <dbReference type="ARBA" id="ARBA00022737"/>
    </source>
</evidence>
<keyword evidence="5" id="KW-0479">Metal-binding</keyword>
<evidence type="ECO:0000256" key="2">
    <source>
        <dbReference type="ARBA" id="ARBA00010497"/>
    </source>
</evidence>
<dbReference type="InterPro" id="IPR008930">
    <property type="entry name" value="Terpenoid_cyclase/PrenylTrfase"/>
</dbReference>
<evidence type="ECO:0000259" key="11">
    <source>
        <dbReference type="Pfam" id="PF00432"/>
    </source>
</evidence>
<evidence type="ECO:0000256" key="1">
    <source>
        <dbReference type="ARBA" id="ARBA00001947"/>
    </source>
</evidence>
<dbReference type="GO" id="GO:0008318">
    <property type="term" value="F:protein prenyltransferase activity"/>
    <property type="evidence" value="ECO:0007669"/>
    <property type="project" value="InterPro"/>
</dbReference>
<dbReference type="AlphaFoldDB" id="A0A225DFF3"/>
<evidence type="ECO:0000256" key="8">
    <source>
        <dbReference type="ARBA" id="ARBA00030816"/>
    </source>
</evidence>
<accession>A0A225DFF3</accession>
<dbReference type="Gene3D" id="1.50.10.20">
    <property type="match status" value="2"/>
</dbReference>
<evidence type="ECO:0000256" key="4">
    <source>
        <dbReference type="ARBA" id="ARBA00022679"/>
    </source>
</evidence>
<feature type="domain" description="Prenyltransferase alpha-alpha toroid" evidence="11">
    <location>
        <begin position="33"/>
        <end position="136"/>
    </location>
</feature>
<keyword evidence="13" id="KW-1185">Reference proteome</keyword>
<dbReference type="Proteomes" id="UP000214646">
    <property type="component" value="Unassembled WGS sequence"/>
</dbReference>
<dbReference type="EMBL" id="NIDE01000017">
    <property type="protein sequence ID" value="OWK35879.1"/>
    <property type="molecule type" value="Genomic_DNA"/>
</dbReference>
<feature type="chain" id="PRO_5012036363" description="Geranylgeranyl transferase type II subunit beta" evidence="10">
    <location>
        <begin position="19"/>
        <end position="296"/>
    </location>
</feature>
<dbReference type="SUPFAM" id="SSF48239">
    <property type="entry name" value="Terpenoid cyclases/Protein prenyltransferases"/>
    <property type="match status" value="1"/>
</dbReference>